<protein>
    <submittedName>
        <fullName evidence="2">Ubiquitin-like domain-containing protein</fullName>
    </submittedName>
</protein>
<reference evidence="2" key="1">
    <citation type="submission" date="2022-11" db="UniProtKB">
        <authorList>
            <consortium name="WormBaseParasite"/>
        </authorList>
    </citation>
    <scope>IDENTIFICATION</scope>
</reference>
<accession>A0A914NML4</accession>
<evidence type="ECO:0000313" key="2">
    <source>
        <dbReference type="WBParaSite" id="Minc3s08020g41809"/>
    </source>
</evidence>
<dbReference type="WBParaSite" id="Minc3s08020g41809">
    <property type="protein sequence ID" value="Minc3s08020g41809"/>
    <property type="gene ID" value="Minc3s08020g41809"/>
</dbReference>
<dbReference type="AlphaFoldDB" id="A0A914NML4"/>
<name>A0A914NML4_MELIC</name>
<sequence>MALGPKVNVIINTIYLPKYGKVGEDRCIIEIYNGCTVAELIDMARCQIANDSGTVWDDNPQFRVYLNGQELSMNSLVSGNRIFSMYIIDVIEHKDY</sequence>
<evidence type="ECO:0000313" key="1">
    <source>
        <dbReference type="Proteomes" id="UP000887563"/>
    </source>
</evidence>
<keyword evidence="1" id="KW-1185">Reference proteome</keyword>
<proteinExistence type="predicted"/>
<dbReference type="Proteomes" id="UP000887563">
    <property type="component" value="Unplaced"/>
</dbReference>
<organism evidence="1 2">
    <name type="scientific">Meloidogyne incognita</name>
    <name type="common">Southern root-knot nematode worm</name>
    <name type="synonym">Oxyuris incognita</name>
    <dbReference type="NCBI Taxonomy" id="6306"/>
    <lineage>
        <taxon>Eukaryota</taxon>
        <taxon>Metazoa</taxon>
        <taxon>Ecdysozoa</taxon>
        <taxon>Nematoda</taxon>
        <taxon>Chromadorea</taxon>
        <taxon>Rhabditida</taxon>
        <taxon>Tylenchina</taxon>
        <taxon>Tylenchomorpha</taxon>
        <taxon>Tylenchoidea</taxon>
        <taxon>Meloidogynidae</taxon>
        <taxon>Meloidogyninae</taxon>
        <taxon>Meloidogyne</taxon>
        <taxon>Meloidogyne incognita group</taxon>
    </lineage>
</organism>